<keyword evidence="1" id="KW-0812">Transmembrane</keyword>
<name>E3GYP7_METFV</name>
<feature type="transmembrane region" description="Helical" evidence="1">
    <location>
        <begin position="82"/>
        <end position="102"/>
    </location>
</feature>
<proteinExistence type="predicted"/>
<dbReference type="KEGG" id="mfv:Mfer_0630"/>
<dbReference type="HOGENOM" id="CLU_1763865_0_0_2"/>
<feature type="transmembrane region" description="Helical" evidence="1">
    <location>
        <begin position="49"/>
        <end position="70"/>
    </location>
</feature>
<feature type="transmembrane region" description="Helical" evidence="1">
    <location>
        <begin position="26"/>
        <end position="43"/>
    </location>
</feature>
<evidence type="ECO:0000256" key="1">
    <source>
        <dbReference type="SAM" id="Phobius"/>
    </source>
</evidence>
<gene>
    <name evidence="2" type="ordered locus">Mfer_0630</name>
</gene>
<dbReference type="STRING" id="523846.Mfer_0630"/>
<dbReference type="EMBL" id="CP002278">
    <property type="protein sequence ID" value="ADP77429.1"/>
    <property type="molecule type" value="Genomic_DNA"/>
</dbReference>
<reference evidence="2 3" key="1">
    <citation type="journal article" date="2010" name="Stand. Genomic Sci.">
        <title>Complete genome sequence of Methanothermus fervidus type strain (V24S).</title>
        <authorList>
            <person name="Anderson I."/>
            <person name="Djao O.D."/>
            <person name="Misra M."/>
            <person name="Chertkov O."/>
            <person name="Nolan M."/>
            <person name="Lucas S."/>
            <person name="Lapidus A."/>
            <person name="Del Rio T.G."/>
            <person name="Tice H."/>
            <person name="Cheng J.F."/>
            <person name="Tapia R."/>
            <person name="Han C."/>
            <person name="Goodwin L."/>
            <person name="Pitluck S."/>
            <person name="Liolios K."/>
            <person name="Ivanova N."/>
            <person name="Mavromatis K."/>
            <person name="Mikhailova N."/>
            <person name="Pati A."/>
            <person name="Brambilla E."/>
            <person name="Chen A."/>
            <person name="Palaniappan K."/>
            <person name="Land M."/>
            <person name="Hauser L."/>
            <person name="Chang Y.J."/>
            <person name="Jeffries C.D."/>
            <person name="Sikorski J."/>
            <person name="Spring S."/>
            <person name="Rohde M."/>
            <person name="Eichinger K."/>
            <person name="Huber H."/>
            <person name="Wirth R."/>
            <person name="Goker M."/>
            <person name="Detter J.C."/>
            <person name="Woyke T."/>
            <person name="Bristow J."/>
            <person name="Eisen J.A."/>
            <person name="Markowitz V."/>
            <person name="Hugenholtz P."/>
            <person name="Klenk H.P."/>
            <person name="Kyrpides N.C."/>
        </authorList>
    </citation>
    <scope>NUCLEOTIDE SEQUENCE [LARGE SCALE GENOMIC DNA]</scope>
    <source>
        <strain evidence="3">ATCC 43054 / DSM 2088 / JCM 10308 / V24 S</strain>
    </source>
</reference>
<protein>
    <submittedName>
        <fullName evidence="2">Uncharacterized protein</fullName>
    </submittedName>
</protein>
<keyword evidence="3" id="KW-1185">Reference proteome</keyword>
<keyword evidence="1" id="KW-1133">Transmembrane helix</keyword>
<dbReference type="AlphaFoldDB" id="E3GYP7"/>
<feature type="transmembrane region" description="Helical" evidence="1">
    <location>
        <begin position="122"/>
        <end position="143"/>
    </location>
</feature>
<dbReference type="Proteomes" id="UP000002315">
    <property type="component" value="Chromosome"/>
</dbReference>
<evidence type="ECO:0000313" key="3">
    <source>
        <dbReference type="Proteomes" id="UP000002315"/>
    </source>
</evidence>
<evidence type="ECO:0000313" key="2">
    <source>
        <dbReference type="EMBL" id="ADP77429.1"/>
    </source>
</evidence>
<keyword evidence="1" id="KW-0472">Membrane</keyword>
<accession>E3GYP7</accession>
<sequence>MLCEIMSIIGSILIIYALLEQKLPRLIVSLFVGCVLIGISIALYTSIPIGLIVIFLFGGTLVALLYLAGLTVPTIKIKNLKVAVTAIVLTIVVFTSVSLLILAKHKILVLTTPRVEWPKITVNNLLALMITLTASFYAIVSIMGGKS</sequence>
<organism evidence="2 3">
    <name type="scientific">Methanothermus fervidus (strain ATCC 43054 / DSM 2088 / JCM 10308 / V24 S)</name>
    <dbReference type="NCBI Taxonomy" id="523846"/>
    <lineage>
        <taxon>Archaea</taxon>
        <taxon>Methanobacteriati</taxon>
        <taxon>Methanobacteriota</taxon>
        <taxon>Methanomada group</taxon>
        <taxon>Methanobacteria</taxon>
        <taxon>Methanobacteriales</taxon>
        <taxon>Methanothermaceae</taxon>
        <taxon>Methanothermus</taxon>
    </lineage>
</organism>